<comment type="caution">
    <text evidence="6">The sequence shown here is derived from an EMBL/GenBank/DDBJ whole genome shotgun (WGS) entry which is preliminary data.</text>
</comment>
<dbReference type="Gene3D" id="3.40.50.300">
    <property type="entry name" value="P-loop containing nucleotide triphosphate hydrolases"/>
    <property type="match status" value="2"/>
</dbReference>
<keyword evidence="1" id="KW-0547">Nucleotide-binding</keyword>
<dbReference type="InterPro" id="IPR027417">
    <property type="entry name" value="P-loop_NTPase"/>
</dbReference>
<dbReference type="InterPro" id="IPR006935">
    <property type="entry name" value="Helicase/UvrB_N"/>
</dbReference>
<dbReference type="SMART" id="SM00490">
    <property type="entry name" value="HELICc"/>
    <property type="match status" value="1"/>
</dbReference>
<dbReference type="InterPro" id="IPR001650">
    <property type="entry name" value="Helicase_C-like"/>
</dbReference>
<dbReference type="SUPFAM" id="SSF52540">
    <property type="entry name" value="P-loop containing nucleoside triphosphate hydrolases"/>
    <property type="match status" value="1"/>
</dbReference>
<keyword evidence="3" id="KW-0238">DNA-binding</keyword>
<dbReference type="Proteomes" id="UP001595279">
    <property type="component" value="Unassembled WGS sequence"/>
</dbReference>
<evidence type="ECO:0000256" key="2">
    <source>
        <dbReference type="ARBA" id="ARBA00022840"/>
    </source>
</evidence>
<evidence type="ECO:0000256" key="3">
    <source>
        <dbReference type="ARBA" id="ARBA00023125"/>
    </source>
</evidence>
<evidence type="ECO:0000259" key="5">
    <source>
        <dbReference type="PROSITE" id="PS51194"/>
    </source>
</evidence>
<dbReference type="Pfam" id="PF04851">
    <property type="entry name" value="ResIII"/>
    <property type="match status" value="1"/>
</dbReference>
<protein>
    <submittedName>
        <fullName evidence="6">DEAD/DEAH box helicase</fullName>
    </submittedName>
</protein>
<feature type="domain" description="Helicase ATP-binding" evidence="4">
    <location>
        <begin position="14"/>
        <end position="166"/>
    </location>
</feature>
<sequence length="346" mass="39038">MTSQQQQAADRITEAVQMGESELLVWAVCGAGKTEMLFPGIAEALSLGKRVCIATPRADVVRELIPRLRSSFAQTNVQGLYGGAEKKDSVSQLTISTTHQLLRYQNAFEVLVIDEVDAFPYHKDPSLPYAADRAITHRSTTIYLTATPRKNQYRRIRRHSLPHFFVPLRFHGHPLPVPLLKMCGTLKKELKEKKFPSSFLHWLPTRQNPDRQLLIFVPTIDMAEELKLTWETSNIQSGWTVASVHASDPAREEKVHAFRYRQLDVLITTTILERGVTFPSVDVSVLDAGHEVFDEAALIQISGRAGRSPDDPDGEVLFFHDGKTDAMVQAVRNIRKMNNRGRGYRP</sequence>
<accession>A0ABV7CYP4</accession>
<gene>
    <name evidence="6" type="ORF">ACFOGI_13680</name>
</gene>
<evidence type="ECO:0000313" key="6">
    <source>
        <dbReference type="EMBL" id="MFC3041294.1"/>
    </source>
</evidence>
<dbReference type="SMART" id="SM00487">
    <property type="entry name" value="DEXDc"/>
    <property type="match status" value="1"/>
</dbReference>
<keyword evidence="7" id="KW-1185">Reference proteome</keyword>
<keyword evidence="6" id="KW-0378">Hydrolase</keyword>
<evidence type="ECO:0000256" key="1">
    <source>
        <dbReference type="ARBA" id="ARBA00022741"/>
    </source>
</evidence>
<keyword evidence="6" id="KW-0347">Helicase</keyword>
<dbReference type="Pfam" id="PF00271">
    <property type="entry name" value="Helicase_C"/>
    <property type="match status" value="1"/>
</dbReference>
<proteinExistence type="predicted"/>
<evidence type="ECO:0000313" key="7">
    <source>
        <dbReference type="Proteomes" id="UP001595279"/>
    </source>
</evidence>
<dbReference type="InterPro" id="IPR014001">
    <property type="entry name" value="Helicase_ATP-bd"/>
</dbReference>
<dbReference type="PROSITE" id="PS51192">
    <property type="entry name" value="HELICASE_ATP_BIND_1"/>
    <property type="match status" value="1"/>
</dbReference>
<dbReference type="PANTHER" id="PTHR30580">
    <property type="entry name" value="PRIMOSOMAL PROTEIN N"/>
    <property type="match status" value="1"/>
</dbReference>
<dbReference type="GO" id="GO:0004386">
    <property type="term" value="F:helicase activity"/>
    <property type="evidence" value="ECO:0007669"/>
    <property type="project" value="UniProtKB-KW"/>
</dbReference>
<feature type="domain" description="Helicase C-terminal" evidence="5">
    <location>
        <begin position="178"/>
        <end position="346"/>
    </location>
</feature>
<organism evidence="6 7">
    <name type="scientific">Virgibacillus xinjiangensis</name>
    <dbReference type="NCBI Taxonomy" id="393090"/>
    <lineage>
        <taxon>Bacteria</taxon>
        <taxon>Bacillati</taxon>
        <taxon>Bacillota</taxon>
        <taxon>Bacilli</taxon>
        <taxon>Bacillales</taxon>
        <taxon>Bacillaceae</taxon>
        <taxon>Virgibacillus</taxon>
    </lineage>
</organism>
<dbReference type="PROSITE" id="PS51194">
    <property type="entry name" value="HELICASE_CTER"/>
    <property type="match status" value="1"/>
</dbReference>
<name>A0ABV7CYP4_9BACI</name>
<dbReference type="EMBL" id="JBHRSA010000049">
    <property type="protein sequence ID" value="MFC3041294.1"/>
    <property type="molecule type" value="Genomic_DNA"/>
</dbReference>
<dbReference type="RefSeq" id="WP_390273673.1">
    <property type="nucleotide sequence ID" value="NZ_JBHRSA010000049.1"/>
</dbReference>
<reference evidence="7" key="1">
    <citation type="journal article" date="2019" name="Int. J. Syst. Evol. Microbiol.">
        <title>The Global Catalogue of Microorganisms (GCM) 10K type strain sequencing project: providing services to taxonomists for standard genome sequencing and annotation.</title>
        <authorList>
            <consortium name="The Broad Institute Genomics Platform"/>
            <consortium name="The Broad Institute Genome Sequencing Center for Infectious Disease"/>
            <person name="Wu L."/>
            <person name="Ma J."/>
        </authorList>
    </citation>
    <scope>NUCLEOTIDE SEQUENCE [LARGE SCALE GENOMIC DNA]</scope>
    <source>
        <strain evidence="7">KCTC 13128</strain>
    </source>
</reference>
<dbReference type="PANTHER" id="PTHR30580:SF1">
    <property type="entry name" value="COMF OPERON PROTEIN 1"/>
    <property type="match status" value="1"/>
</dbReference>
<keyword evidence="2" id="KW-0067">ATP-binding</keyword>
<evidence type="ECO:0000259" key="4">
    <source>
        <dbReference type="PROSITE" id="PS51192"/>
    </source>
</evidence>